<feature type="compositionally biased region" description="Polar residues" evidence="9">
    <location>
        <begin position="402"/>
        <end position="425"/>
    </location>
</feature>
<dbReference type="PROSITE" id="PS00108">
    <property type="entry name" value="PROTEIN_KINASE_ST"/>
    <property type="match status" value="1"/>
</dbReference>
<dbReference type="SUPFAM" id="SSF56112">
    <property type="entry name" value="Protein kinase-like (PK-like)"/>
    <property type="match status" value="1"/>
</dbReference>
<dbReference type="PROSITE" id="PS50011">
    <property type="entry name" value="PROTEIN_KINASE_DOM"/>
    <property type="match status" value="1"/>
</dbReference>
<feature type="compositionally biased region" description="Polar residues" evidence="9">
    <location>
        <begin position="20"/>
        <end position="44"/>
    </location>
</feature>
<dbReference type="OrthoDB" id="266718at2759"/>
<name>A0A8H3F889_9LECA</name>
<evidence type="ECO:0000256" key="5">
    <source>
        <dbReference type="ARBA" id="ARBA00022840"/>
    </source>
</evidence>
<feature type="compositionally biased region" description="Low complexity" evidence="9">
    <location>
        <begin position="1211"/>
        <end position="1220"/>
    </location>
</feature>
<comment type="catalytic activity">
    <reaction evidence="6">
        <text>L-threonyl-[protein] + ATP = O-phospho-L-threonyl-[protein] + ADP + H(+)</text>
        <dbReference type="Rhea" id="RHEA:46608"/>
        <dbReference type="Rhea" id="RHEA-COMP:11060"/>
        <dbReference type="Rhea" id="RHEA-COMP:11605"/>
        <dbReference type="ChEBI" id="CHEBI:15378"/>
        <dbReference type="ChEBI" id="CHEBI:30013"/>
        <dbReference type="ChEBI" id="CHEBI:30616"/>
        <dbReference type="ChEBI" id="CHEBI:61977"/>
        <dbReference type="ChEBI" id="CHEBI:456216"/>
        <dbReference type="EC" id="2.7.11.24"/>
    </reaction>
    <physiologicalReaction direction="left-to-right" evidence="6">
        <dbReference type="Rhea" id="RHEA:46609"/>
    </physiologicalReaction>
</comment>
<feature type="compositionally biased region" description="Polar residues" evidence="9">
    <location>
        <begin position="1199"/>
        <end position="1210"/>
    </location>
</feature>
<dbReference type="PANTHER" id="PTHR48016:SF48">
    <property type="entry name" value="SERINE_THREONINE-PROTEIN KINASE BCK1_SLK1_SSP31"/>
    <property type="match status" value="1"/>
</dbReference>
<feature type="region of interest" description="Disordered" evidence="9">
    <location>
        <begin position="1"/>
        <end position="157"/>
    </location>
</feature>
<comment type="caution">
    <text evidence="11">The sequence shown here is derived from an EMBL/GenBank/DDBJ whole genome shotgun (WGS) entry which is preliminary data.</text>
</comment>
<sequence>MEDHRPTSTARRRALPPLVMTSNRPGTATTKSSTSNSDSRQASPSVYGHPDTLFNDGPYAAISRSVPYRSLSKAETRKELNNSPARSTRTATPTNMHPTGRHGSAITNLDARVPYIPGPPPPQQTNLVSIPPPPPRPPPSQTSHGMIPPPPGPYPGPSSANISTAWAAHTWNRAAIPPPPPPPMQMNHSGIPSFNSSHIFHQQQAQQPLLHRSTLFDGTTSEIPLTSATYIPGTDSFGPGVGIPGLGSHDFNTSDYDVGQNNDLGQAPDGTWLGDGEVDLPGYEDTVVSGNKQPQLTVRGNQTSGYGPEMEKSWTTDRVQAWLASNGFSNTWQRAFKQLMIHGAAFLDIGLANNGRGDFEKMHNHIYPALKHQCQLENLPFDNAKEREEVKRIRKLVRHINDGSTDTRSNHGRTSSATHFTSVGGSETGAEGSPRLETPSTAGGGEESPGLGAYFRHPTSATSTRSMASFRGNLYSSGTATSSDSNITDGTSSSYRQGVTRDILRDNFSSTARKHSPSGSTDNKRDIFRRQEDSQAGSPSLQSATLQLGSSNSYRHQKNGSNDTASQSGPPSSRSAWFDVSGKSREGIRPPPVDTSNRNVSEGFSTPKDHKGLLGLFRKRKKDDGTISLEDQESPTSPIYNRGPSSPNMGRSSLDYNDSSTDRPGSAQAGAVESKDRGRHIRRQSTDKKYVFATDDGLNFRLVNVTSLSDAAALRQQLCKDLKIADIETAQIFATEPGQSEHHEELTDNLLLKIWKSKVDRKASLKFYIKSDNTSTPASASMLTSNSMSMQEKGSGSSLSNRRARPDDLVLHGGFAVSRSTSSPKLSANSPLEDIAKDRLHELVQNMSSEERDAYLQVAKAEYQKEVEKKQKAYLDGRQAKFGLRSPGESSHSIRRGKVIDFDTPRSSPYEEKKQDPLVPLRRPPPAPAESKILTKTNSLSKKAGEKLKHELSFKRRSTGDALLEDIDERGRRQAVAPSPSMSAEISAQLAESDQPKISSSLGTSINVLEYKDGRGRPKRALESIDFGFGSRSRGDSPGGSPSSPGGFTRGKNNMIFTIPDYESPIHEDPQELDGYLHKPSIPSIEKLRRPSPSISPNTTVAPSLRPNSLISRRSYGPAYAFEEAAVEFVKPSGKEPDPVGSGSDSDSDSDDGLFAKPIKAKDGQDKATASKNRKPALNLDTREQKVRSVTWAPIPGTATANPNSENNEMSGTGDSSGTTISPDSAKMSRRKSLLMRDDVWANRPPTEALINDLDTYFPNIDLDQPVLQESVESPPPSPSVSTIAGNNTMSATASNLELPTHTIRPPSLDQGLTYLARPLSIATQAIEEESEDFNTLGSDESTLRGPSAIKSLAQRNVRKSGGLGRMKSIREVAQVANTGVRRQPSKALQPQKTSIDLSRRKSTKMFGANIVQINPGRGSRMSLIDAVAAVPPQKRNNTYRVIRGQLIGKGTYGRVYVGINTTNGEVLAIKQVEVSQKAKASEQGALKDMVASLDLEIDTMQHLEHPNIVQYLGCERKEFSISIFLEYISGGSIGSCLRKHGKFEERVVSSLTRQVLAGLAYLHGQGILHRDLKADNILLDQDGTCKISDFGISKRSDNIYGNDATFSMQGSVFWMAPEVIQSQGKGYSAKVDIWSLGCVVLEMFAGRRPWAKEEAIGAIYKLGSLGLPPPIPEDVSSTISPAGYTFMLDCFQKDPGERPTAETLASHPFCEVDPYYNFLDTDLHAKLRDIKEFR</sequence>
<evidence type="ECO:0000256" key="3">
    <source>
        <dbReference type="ARBA" id="ARBA00022741"/>
    </source>
</evidence>
<dbReference type="PROSITE" id="PS00107">
    <property type="entry name" value="PROTEIN_KINASE_ATP"/>
    <property type="match status" value="1"/>
</dbReference>
<feature type="region of interest" description="Disordered" evidence="9">
    <location>
        <begin position="507"/>
        <end position="526"/>
    </location>
</feature>
<keyword evidence="5 8" id="KW-0067">ATP-binding</keyword>
<keyword evidence="12" id="KW-1185">Reference proteome</keyword>
<dbReference type="InterPro" id="IPR017441">
    <property type="entry name" value="Protein_kinase_ATP_BS"/>
</dbReference>
<dbReference type="InterPro" id="IPR000719">
    <property type="entry name" value="Prot_kinase_dom"/>
</dbReference>
<organism evidence="11 12">
    <name type="scientific">Gomphillus americanus</name>
    <dbReference type="NCBI Taxonomy" id="1940652"/>
    <lineage>
        <taxon>Eukaryota</taxon>
        <taxon>Fungi</taxon>
        <taxon>Dikarya</taxon>
        <taxon>Ascomycota</taxon>
        <taxon>Pezizomycotina</taxon>
        <taxon>Lecanoromycetes</taxon>
        <taxon>OSLEUM clade</taxon>
        <taxon>Ostropomycetidae</taxon>
        <taxon>Ostropales</taxon>
        <taxon>Graphidaceae</taxon>
        <taxon>Gomphilloideae</taxon>
        <taxon>Gomphillus</taxon>
    </lineage>
</organism>
<evidence type="ECO:0000256" key="9">
    <source>
        <dbReference type="SAM" id="MobiDB-lite"/>
    </source>
</evidence>
<evidence type="ECO:0000313" key="12">
    <source>
        <dbReference type="Proteomes" id="UP000664169"/>
    </source>
</evidence>
<feature type="compositionally biased region" description="Polar residues" evidence="9">
    <location>
        <begin position="552"/>
        <end position="575"/>
    </location>
</feature>
<feature type="compositionally biased region" description="Pro residues" evidence="9">
    <location>
        <begin position="147"/>
        <end position="156"/>
    </location>
</feature>
<feature type="region of interest" description="Disordered" evidence="9">
    <location>
        <begin position="775"/>
        <end position="804"/>
    </location>
</feature>
<evidence type="ECO:0000256" key="1">
    <source>
        <dbReference type="ARBA" id="ARBA00012411"/>
    </source>
</evidence>
<feature type="region of interest" description="Disordered" evidence="9">
    <location>
        <begin position="879"/>
        <end position="947"/>
    </location>
</feature>
<gene>
    <name evidence="11" type="ORF">GOMPHAMPRED_001391</name>
</gene>
<feature type="compositionally biased region" description="Pro residues" evidence="9">
    <location>
        <begin position="130"/>
        <end position="140"/>
    </location>
</feature>
<evidence type="ECO:0000256" key="6">
    <source>
        <dbReference type="ARBA" id="ARBA00047919"/>
    </source>
</evidence>
<evidence type="ECO:0000256" key="7">
    <source>
        <dbReference type="ARBA" id="ARBA00048130"/>
    </source>
</evidence>
<proteinExistence type="predicted"/>
<dbReference type="InterPro" id="IPR011009">
    <property type="entry name" value="Kinase-like_dom_sf"/>
</dbReference>
<feature type="region of interest" description="Disordered" evidence="9">
    <location>
        <begin position="477"/>
        <end position="502"/>
    </location>
</feature>
<evidence type="ECO:0000256" key="8">
    <source>
        <dbReference type="PROSITE-ProRule" id="PRU10141"/>
    </source>
</evidence>
<keyword evidence="4" id="KW-0418">Kinase</keyword>
<reference evidence="11" key="1">
    <citation type="submission" date="2021-03" db="EMBL/GenBank/DDBJ databases">
        <authorList>
            <person name="Tagirdzhanova G."/>
        </authorList>
    </citation>
    <scope>NUCLEOTIDE SEQUENCE</scope>
</reference>
<feature type="region of interest" description="Disordered" evidence="9">
    <location>
        <begin position="401"/>
        <end position="460"/>
    </location>
</feature>
<feature type="region of interest" description="Disordered" evidence="9">
    <location>
        <begin position="1131"/>
        <end position="1227"/>
    </location>
</feature>
<dbReference type="EC" id="2.7.11.24" evidence="1"/>
<dbReference type="EMBL" id="CAJPDQ010000012">
    <property type="protein sequence ID" value="CAF9917837.1"/>
    <property type="molecule type" value="Genomic_DNA"/>
</dbReference>
<dbReference type="GO" id="GO:0005524">
    <property type="term" value="F:ATP binding"/>
    <property type="evidence" value="ECO:0007669"/>
    <property type="project" value="UniProtKB-UniRule"/>
</dbReference>
<keyword evidence="3 8" id="KW-0547">Nucleotide-binding</keyword>
<dbReference type="SMART" id="SM00220">
    <property type="entry name" value="S_TKc"/>
    <property type="match status" value="1"/>
</dbReference>
<keyword evidence="2" id="KW-0808">Transferase</keyword>
<evidence type="ECO:0000313" key="11">
    <source>
        <dbReference type="EMBL" id="CAF9917837.1"/>
    </source>
</evidence>
<dbReference type="FunFam" id="1.10.510.10:FF:000182">
    <property type="entry name" value="MAP kinase kinase kinase mkh1"/>
    <property type="match status" value="1"/>
</dbReference>
<dbReference type="Pfam" id="PF00069">
    <property type="entry name" value="Pkinase"/>
    <property type="match status" value="1"/>
</dbReference>
<feature type="compositionally biased region" description="Polar residues" evidence="9">
    <location>
        <begin position="980"/>
        <end position="1000"/>
    </location>
</feature>
<feature type="region of interest" description="Disordered" evidence="9">
    <location>
        <begin position="1027"/>
        <end position="1106"/>
    </location>
</feature>
<evidence type="ECO:0000256" key="4">
    <source>
        <dbReference type="ARBA" id="ARBA00022777"/>
    </source>
</evidence>
<feature type="compositionally biased region" description="Polar residues" evidence="9">
    <location>
        <begin position="477"/>
        <end position="497"/>
    </location>
</feature>
<feature type="compositionally biased region" description="Low complexity" evidence="9">
    <location>
        <begin position="1039"/>
        <end position="1051"/>
    </location>
</feature>
<feature type="compositionally biased region" description="Basic and acidic residues" evidence="9">
    <location>
        <begin position="898"/>
        <end position="916"/>
    </location>
</feature>
<feature type="domain" description="Protein kinase" evidence="10">
    <location>
        <begin position="1442"/>
        <end position="1711"/>
    </location>
</feature>
<dbReference type="PANTHER" id="PTHR48016">
    <property type="entry name" value="MAP KINASE KINASE KINASE SSK2-RELATED-RELATED"/>
    <property type="match status" value="1"/>
</dbReference>
<feature type="compositionally biased region" description="Polar residues" evidence="9">
    <location>
        <begin position="1093"/>
        <end position="1106"/>
    </location>
</feature>
<feature type="compositionally biased region" description="Polar residues" evidence="9">
    <location>
        <begin position="81"/>
        <end position="97"/>
    </location>
</feature>
<dbReference type="GO" id="GO:0004707">
    <property type="term" value="F:MAP kinase activity"/>
    <property type="evidence" value="ECO:0007669"/>
    <property type="project" value="UniProtKB-EC"/>
</dbReference>
<dbReference type="InterPro" id="IPR050538">
    <property type="entry name" value="MAP_kinase_kinase_kinase"/>
</dbReference>
<feature type="region of interest" description="Disordered" evidence="9">
    <location>
        <begin position="552"/>
        <end position="682"/>
    </location>
</feature>
<feature type="compositionally biased region" description="Polar residues" evidence="9">
    <location>
        <begin position="634"/>
        <end position="663"/>
    </location>
</feature>
<dbReference type="Proteomes" id="UP000664169">
    <property type="component" value="Unassembled WGS sequence"/>
</dbReference>
<accession>A0A8H3F889</accession>
<dbReference type="Gene3D" id="1.10.510.10">
    <property type="entry name" value="Transferase(Phosphotransferase) domain 1"/>
    <property type="match status" value="1"/>
</dbReference>
<feature type="binding site" evidence="8">
    <location>
        <position position="1471"/>
    </location>
    <ligand>
        <name>ATP</name>
        <dbReference type="ChEBI" id="CHEBI:30616"/>
    </ligand>
</feature>
<protein>
    <recommendedName>
        <fullName evidence="1">mitogen-activated protein kinase</fullName>
        <ecNumber evidence="1">2.7.11.24</ecNumber>
    </recommendedName>
</protein>
<dbReference type="InterPro" id="IPR008271">
    <property type="entry name" value="Ser/Thr_kinase_AS"/>
</dbReference>
<comment type="catalytic activity">
    <reaction evidence="7">
        <text>L-seryl-[protein] + ATP = O-phospho-L-seryl-[protein] + ADP + H(+)</text>
        <dbReference type="Rhea" id="RHEA:17989"/>
        <dbReference type="Rhea" id="RHEA-COMP:9863"/>
        <dbReference type="Rhea" id="RHEA-COMP:11604"/>
        <dbReference type="ChEBI" id="CHEBI:15378"/>
        <dbReference type="ChEBI" id="CHEBI:29999"/>
        <dbReference type="ChEBI" id="CHEBI:30616"/>
        <dbReference type="ChEBI" id="CHEBI:83421"/>
        <dbReference type="ChEBI" id="CHEBI:456216"/>
        <dbReference type="EC" id="2.7.11.24"/>
    </reaction>
    <physiologicalReaction direction="left-to-right" evidence="7">
        <dbReference type="Rhea" id="RHEA:17990"/>
    </physiologicalReaction>
</comment>
<feature type="compositionally biased region" description="Polar residues" evidence="9">
    <location>
        <begin position="775"/>
        <end position="801"/>
    </location>
</feature>
<feature type="compositionally biased region" description="Polar residues" evidence="9">
    <location>
        <begin position="507"/>
        <end position="521"/>
    </location>
</feature>
<evidence type="ECO:0000256" key="2">
    <source>
        <dbReference type="ARBA" id="ARBA00022679"/>
    </source>
</evidence>
<evidence type="ECO:0000259" key="10">
    <source>
        <dbReference type="PROSITE" id="PS50011"/>
    </source>
</evidence>
<feature type="region of interest" description="Disordered" evidence="9">
    <location>
        <begin position="966"/>
        <end position="1000"/>
    </location>
</feature>
<feature type="compositionally biased region" description="Polar residues" evidence="9">
    <location>
        <begin position="594"/>
        <end position="604"/>
    </location>
</feature>